<feature type="compositionally biased region" description="Basic and acidic residues" evidence="1">
    <location>
        <begin position="19"/>
        <end position="42"/>
    </location>
</feature>
<feature type="region of interest" description="Disordered" evidence="1">
    <location>
        <begin position="57"/>
        <end position="76"/>
    </location>
</feature>
<evidence type="ECO:0000313" key="4">
    <source>
        <dbReference type="EMBL" id="BDV33632.1"/>
    </source>
</evidence>
<evidence type="ECO:0000313" key="3">
    <source>
        <dbReference type="EMBL" id="BDV33447.1"/>
    </source>
</evidence>
<dbReference type="Pfam" id="PF13683">
    <property type="entry name" value="rve_3"/>
    <property type="match status" value="1"/>
</dbReference>
<dbReference type="EMBL" id="AP027142">
    <property type="protein sequence ID" value="BDV33447.1"/>
    <property type="molecule type" value="Genomic_DNA"/>
</dbReference>
<organism evidence="3 5">
    <name type="scientific">Methylocystis iwaonis</name>
    <dbReference type="NCBI Taxonomy" id="2885079"/>
    <lineage>
        <taxon>Bacteria</taxon>
        <taxon>Pseudomonadati</taxon>
        <taxon>Pseudomonadota</taxon>
        <taxon>Alphaproteobacteria</taxon>
        <taxon>Hyphomicrobiales</taxon>
        <taxon>Methylocystaceae</taxon>
        <taxon>Methylocystis</taxon>
    </lineage>
</organism>
<evidence type="ECO:0000259" key="2">
    <source>
        <dbReference type="PROSITE" id="PS50994"/>
    </source>
</evidence>
<sequence length="170" mass="19599">MKLGVEPRFIPPAAPQHNGRHERMHRTLKDETAKSPASDRMEQQARFDAFRRSYNEERPHEALEQTTPASHWSRPGRLLPERIDEPWYDADHEVRRVRSEGSIKWRGETVFIGEALAGELVGLAELEDGGHIVRFIGRDLGVIDPALRFHRFAPPRARLRSAVETQRKPE</sequence>
<name>A0ABN6VE67_9HYPH</name>
<proteinExistence type="predicted"/>
<dbReference type="InterPro" id="IPR036397">
    <property type="entry name" value="RNaseH_sf"/>
</dbReference>
<dbReference type="InterPro" id="IPR012337">
    <property type="entry name" value="RNaseH-like_sf"/>
</dbReference>
<feature type="region of interest" description="Disordered" evidence="1">
    <location>
        <begin position="1"/>
        <end position="42"/>
    </location>
</feature>
<dbReference type="SUPFAM" id="SSF53098">
    <property type="entry name" value="Ribonuclease H-like"/>
    <property type="match status" value="1"/>
</dbReference>
<keyword evidence="5" id="KW-1185">Reference proteome</keyword>
<dbReference type="Gene3D" id="3.30.420.10">
    <property type="entry name" value="Ribonuclease H-like superfamily/Ribonuclease H"/>
    <property type="match status" value="1"/>
</dbReference>
<feature type="domain" description="Integrase catalytic" evidence="2">
    <location>
        <begin position="1"/>
        <end position="76"/>
    </location>
</feature>
<dbReference type="Proteomes" id="UP001317629">
    <property type="component" value="Chromosome"/>
</dbReference>
<evidence type="ECO:0000256" key="1">
    <source>
        <dbReference type="SAM" id="MobiDB-lite"/>
    </source>
</evidence>
<dbReference type="PROSITE" id="PS50994">
    <property type="entry name" value="INTEGRASE"/>
    <property type="match status" value="1"/>
</dbReference>
<protein>
    <recommendedName>
        <fullName evidence="2">Integrase catalytic domain-containing protein</fullName>
    </recommendedName>
</protein>
<gene>
    <name evidence="3" type="ORF">SS37A_09760</name>
    <name evidence="4" type="ORF">SS37A_11610</name>
</gene>
<reference evidence="3 5" key="1">
    <citation type="journal article" date="2023" name="Int. J. Syst. Evol. Microbiol.">
        <title>Methylocystis iwaonis sp. nov., a type II methane-oxidizing bacterium from surface soil of a rice paddy field in Japan, and emended description of the genus Methylocystis (ex Whittenbury et al. 1970) Bowman et al. 1993.</title>
        <authorList>
            <person name="Kaise H."/>
            <person name="Sawadogo J.B."/>
            <person name="Alam M.S."/>
            <person name="Ueno C."/>
            <person name="Dianou D."/>
            <person name="Shinjo R."/>
            <person name="Asakawa S."/>
        </authorList>
    </citation>
    <scope>NUCLEOTIDE SEQUENCE [LARGE SCALE GENOMIC DNA]</scope>
    <source>
        <strain evidence="3 5">SS37A-Re</strain>
    </source>
</reference>
<dbReference type="EMBL" id="AP027142">
    <property type="protein sequence ID" value="BDV33632.1"/>
    <property type="molecule type" value="Genomic_DNA"/>
</dbReference>
<dbReference type="InterPro" id="IPR001584">
    <property type="entry name" value="Integrase_cat-core"/>
</dbReference>
<accession>A0ABN6VE67</accession>
<evidence type="ECO:0000313" key="5">
    <source>
        <dbReference type="Proteomes" id="UP001317629"/>
    </source>
</evidence>